<accession>A0A506USD5</accession>
<reference evidence="3 4" key="1">
    <citation type="submission" date="2019-03" db="EMBL/GenBank/DDBJ databases">
        <title>The complete genome sequence of Neokomagataea sp. Jb2 NBRC113641.</title>
        <authorList>
            <person name="Chua K.-O."/>
            <person name="Chan K.-G."/>
            <person name="See-Too W.-S."/>
        </authorList>
    </citation>
    <scope>NUCLEOTIDE SEQUENCE [LARGE SCALE GENOMIC DNA]</scope>
    <source>
        <strain evidence="3 4">Jb2</strain>
    </source>
</reference>
<evidence type="ECO:0000313" key="4">
    <source>
        <dbReference type="Proteomes" id="UP000315037"/>
    </source>
</evidence>
<dbReference type="EMBL" id="SORZ01000001">
    <property type="protein sequence ID" value="TPW36199.1"/>
    <property type="molecule type" value="Genomic_DNA"/>
</dbReference>
<feature type="domain" description="DUF1285" evidence="1">
    <location>
        <begin position="5"/>
        <end position="58"/>
    </location>
</feature>
<feature type="domain" description="DUF1285" evidence="2">
    <location>
        <begin position="59"/>
        <end position="158"/>
    </location>
</feature>
<evidence type="ECO:0000259" key="2">
    <source>
        <dbReference type="Pfam" id="PF21028"/>
    </source>
</evidence>
<evidence type="ECO:0000313" key="3">
    <source>
        <dbReference type="EMBL" id="TPW36199.1"/>
    </source>
</evidence>
<dbReference type="Pfam" id="PF06938">
    <property type="entry name" value="DUF1285_N"/>
    <property type="match status" value="1"/>
</dbReference>
<name>A0A506USD5_9PROT</name>
<dbReference type="Proteomes" id="UP000315037">
    <property type="component" value="Unassembled WGS sequence"/>
</dbReference>
<dbReference type="Gene3D" id="2.30.270.10">
    <property type="entry name" value="duf1285 protein"/>
    <property type="match status" value="1"/>
</dbReference>
<gene>
    <name evidence="3" type="ORF">E3202_03050</name>
</gene>
<organism evidence="3 4">
    <name type="scientific">Oecophyllibacter saccharovorans</name>
    <dbReference type="NCBI Taxonomy" id="2558360"/>
    <lineage>
        <taxon>Bacteria</taxon>
        <taxon>Pseudomonadati</taxon>
        <taxon>Pseudomonadota</taxon>
        <taxon>Alphaproteobacteria</taxon>
        <taxon>Acetobacterales</taxon>
        <taxon>Acetobacteraceae</taxon>
        <taxon>Oecophyllibacter</taxon>
    </lineage>
</organism>
<dbReference type="Pfam" id="PF21028">
    <property type="entry name" value="DUF1285_C"/>
    <property type="match status" value="1"/>
</dbReference>
<dbReference type="Gene3D" id="3.10.540.10">
    <property type="entry name" value="duf1285 like domain"/>
    <property type="match status" value="1"/>
</dbReference>
<protein>
    <submittedName>
        <fullName evidence="3">DUF1285 domain-containing protein</fullName>
    </submittedName>
</protein>
<dbReference type="InterPro" id="IPR023361">
    <property type="entry name" value="DUF1285_beta_roll_sf"/>
</dbReference>
<dbReference type="InterPro" id="IPR048341">
    <property type="entry name" value="DUF1285_N"/>
</dbReference>
<dbReference type="InterPro" id="IPR048342">
    <property type="entry name" value="DUF1285_C"/>
</dbReference>
<evidence type="ECO:0000259" key="1">
    <source>
        <dbReference type="Pfam" id="PF06938"/>
    </source>
</evidence>
<keyword evidence="4" id="KW-1185">Reference proteome</keyword>
<comment type="caution">
    <text evidence="3">The sequence shown here is derived from an EMBL/GenBank/DDBJ whole genome shotgun (WGS) entry which is preliminary data.</text>
</comment>
<dbReference type="AlphaFoldDB" id="A0A506USD5"/>
<proteinExistence type="predicted"/>
<sequence length="163" mass="18407">MPRLPFRIRKDGTWYCCGQPVRRKELRCLFASMMERDAQGRYWLDLGGRKGVIEVEDAPFLAVALDFTGSDARSQNICLRTNTDELISLGQDRPLHCDWQRGGQVPAYVEMGSRQGGASLLARVSRPVMFELTALAIPERVGGRTCLGVWSRKCFFPLTRLDP</sequence>